<protein>
    <submittedName>
        <fullName evidence="1">12624_t:CDS:1</fullName>
    </submittedName>
</protein>
<gene>
    <name evidence="1" type="ORF">RFULGI_LOCUS1837</name>
</gene>
<dbReference type="Proteomes" id="UP000789396">
    <property type="component" value="Unassembled WGS sequence"/>
</dbReference>
<comment type="caution">
    <text evidence="1">The sequence shown here is derived from an EMBL/GenBank/DDBJ whole genome shotgun (WGS) entry which is preliminary data.</text>
</comment>
<dbReference type="OrthoDB" id="10448571at2759"/>
<dbReference type="EMBL" id="CAJVPZ010001250">
    <property type="protein sequence ID" value="CAG8487741.1"/>
    <property type="molecule type" value="Genomic_DNA"/>
</dbReference>
<proteinExistence type="predicted"/>
<keyword evidence="2" id="KW-1185">Reference proteome</keyword>
<reference evidence="1" key="1">
    <citation type="submission" date="2021-06" db="EMBL/GenBank/DDBJ databases">
        <authorList>
            <person name="Kallberg Y."/>
            <person name="Tangrot J."/>
            <person name="Rosling A."/>
        </authorList>
    </citation>
    <scope>NUCLEOTIDE SEQUENCE</scope>
    <source>
        <strain evidence="1">IN212</strain>
    </source>
</reference>
<accession>A0A9N8WJJ7</accession>
<sequence>YEDYNGKYFATAIDSTETGQRIPNTQFGVLSDPIETSNFTKFLQYLDKNLDNQQPTSDKNIVNKVEQILINFRIQFDKNEPLLDKINRILKVSESLNDFIKLIKN</sequence>
<dbReference type="AlphaFoldDB" id="A0A9N8WJJ7"/>
<evidence type="ECO:0000313" key="2">
    <source>
        <dbReference type="Proteomes" id="UP000789396"/>
    </source>
</evidence>
<organism evidence="1 2">
    <name type="scientific">Racocetra fulgida</name>
    <dbReference type="NCBI Taxonomy" id="60492"/>
    <lineage>
        <taxon>Eukaryota</taxon>
        <taxon>Fungi</taxon>
        <taxon>Fungi incertae sedis</taxon>
        <taxon>Mucoromycota</taxon>
        <taxon>Glomeromycotina</taxon>
        <taxon>Glomeromycetes</taxon>
        <taxon>Diversisporales</taxon>
        <taxon>Gigasporaceae</taxon>
        <taxon>Racocetra</taxon>
    </lineage>
</organism>
<evidence type="ECO:0000313" key="1">
    <source>
        <dbReference type="EMBL" id="CAG8487741.1"/>
    </source>
</evidence>
<name>A0A9N8WJJ7_9GLOM</name>
<feature type="non-terminal residue" evidence="1">
    <location>
        <position position="1"/>
    </location>
</feature>